<evidence type="ECO:0000256" key="10">
    <source>
        <dbReference type="ARBA" id="ARBA00022729"/>
    </source>
</evidence>
<dbReference type="SUPFAM" id="SSF48113">
    <property type="entry name" value="Heme-dependent peroxidases"/>
    <property type="match status" value="1"/>
</dbReference>
<keyword evidence="9 20" id="KW-0479">Metal-binding</keyword>
<dbReference type="Gene3D" id="1.10.420.10">
    <property type="entry name" value="Peroxidase, domain 2"/>
    <property type="match status" value="1"/>
</dbReference>
<evidence type="ECO:0000256" key="11">
    <source>
        <dbReference type="ARBA" id="ARBA00022837"/>
    </source>
</evidence>
<dbReference type="GO" id="GO:0140825">
    <property type="term" value="F:lactoperoxidase activity"/>
    <property type="evidence" value="ECO:0007669"/>
    <property type="project" value="UniProtKB-EC"/>
</dbReference>
<evidence type="ECO:0000256" key="21">
    <source>
        <dbReference type="PIRSR" id="PIRSR600823-4"/>
    </source>
</evidence>
<evidence type="ECO:0000256" key="12">
    <source>
        <dbReference type="ARBA" id="ARBA00023002"/>
    </source>
</evidence>
<keyword evidence="12 23" id="KW-0560">Oxidoreductase</keyword>
<keyword evidence="7 23" id="KW-0575">Peroxidase</keyword>
<keyword evidence="13 20" id="KW-0408">Iron</keyword>
<feature type="disulfide bond" evidence="22">
    <location>
        <begin position="239"/>
        <end position="271"/>
    </location>
</feature>
<feature type="binding site" description="axial binding residue" evidence="20">
    <location>
        <position position="232"/>
    </location>
    <ligand>
        <name>heme b</name>
        <dbReference type="ChEBI" id="CHEBI:60344"/>
    </ligand>
    <ligandPart>
        <name>Fe</name>
        <dbReference type="ChEBI" id="CHEBI:18248"/>
    </ligandPart>
</feature>
<feature type="site" description="Transition state stabilizer" evidence="21">
    <location>
        <position position="101"/>
    </location>
</feature>
<evidence type="ECO:0000259" key="24">
    <source>
        <dbReference type="PROSITE" id="PS50873"/>
    </source>
</evidence>
<evidence type="ECO:0000256" key="9">
    <source>
        <dbReference type="ARBA" id="ARBA00022723"/>
    </source>
</evidence>
<organism evidence="25">
    <name type="scientific">Ananas comosus var. bracteatus</name>
    <name type="common">red pineapple</name>
    <dbReference type="NCBI Taxonomy" id="296719"/>
    <lineage>
        <taxon>Eukaryota</taxon>
        <taxon>Viridiplantae</taxon>
        <taxon>Streptophyta</taxon>
        <taxon>Embryophyta</taxon>
        <taxon>Tracheophyta</taxon>
        <taxon>Spermatophyta</taxon>
        <taxon>Magnoliopsida</taxon>
        <taxon>Liliopsida</taxon>
        <taxon>Poales</taxon>
        <taxon>Bromeliaceae</taxon>
        <taxon>Bromelioideae</taxon>
        <taxon>Ananas</taxon>
    </lineage>
</organism>
<evidence type="ECO:0000256" key="2">
    <source>
        <dbReference type="ARBA" id="ARBA00002322"/>
    </source>
</evidence>
<evidence type="ECO:0000256" key="8">
    <source>
        <dbReference type="ARBA" id="ARBA00022617"/>
    </source>
</evidence>
<keyword evidence="16" id="KW-0873">Pyrrolidone carboxylic acid</keyword>
<feature type="binding site" evidence="20">
    <location>
        <position position="291"/>
    </location>
    <ligand>
        <name>Ca(2+)</name>
        <dbReference type="ChEBI" id="CHEBI:29108"/>
        <label>2</label>
    </ligand>
</feature>
<keyword evidence="10" id="KW-0732">Signal</keyword>
<dbReference type="AlphaFoldDB" id="A0A6V7P8D4"/>
<dbReference type="EC" id="1.11.1.7" evidence="5 23"/>
<dbReference type="Pfam" id="PF00141">
    <property type="entry name" value="peroxidase"/>
    <property type="match status" value="1"/>
</dbReference>
<comment type="similarity">
    <text evidence="23">Belongs to the peroxidase family. Classical plant (class III) peroxidase subfamily.</text>
</comment>
<feature type="domain" description="Plant heme peroxidase family profile" evidence="24">
    <location>
        <begin position="68"/>
        <end position="362"/>
    </location>
</feature>
<evidence type="ECO:0000256" key="4">
    <source>
        <dbReference type="ARBA" id="ARBA00006873"/>
    </source>
</evidence>
<keyword evidence="6 23" id="KW-0964">Secreted</keyword>
<dbReference type="GO" id="GO:0020037">
    <property type="term" value="F:heme binding"/>
    <property type="evidence" value="ECO:0007669"/>
    <property type="project" value="UniProtKB-UniRule"/>
</dbReference>
<evidence type="ECO:0000256" key="5">
    <source>
        <dbReference type="ARBA" id="ARBA00012313"/>
    </source>
</evidence>
<feature type="binding site" evidence="20">
    <location>
        <position position="127"/>
    </location>
    <ligand>
        <name>Ca(2+)</name>
        <dbReference type="ChEBI" id="CHEBI:29108"/>
        <label>1</label>
    </ligand>
</feature>
<dbReference type="PROSITE" id="PS50873">
    <property type="entry name" value="PEROXIDASE_4"/>
    <property type="match status" value="1"/>
</dbReference>
<feature type="binding site" evidence="20">
    <location>
        <position position="113"/>
    </location>
    <ligand>
        <name>Ca(2+)</name>
        <dbReference type="ChEBI" id="CHEBI:29108"/>
        <label>1</label>
    </ligand>
</feature>
<feature type="binding site" evidence="20">
    <location>
        <position position="111"/>
    </location>
    <ligand>
        <name>Ca(2+)</name>
        <dbReference type="ChEBI" id="CHEBI:29108"/>
        <label>1</label>
    </ligand>
</feature>
<keyword evidence="15" id="KW-0325">Glycoprotein</keyword>
<evidence type="ECO:0000256" key="6">
    <source>
        <dbReference type="ARBA" id="ARBA00022525"/>
    </source>
</evidence>
<evidence type="ECO:0000256" key="20">
    <source>
        <dbReference type="PIRSR" id="PIRSR600823-3"/>
    </source>
</evidence>
<accession>A0A6V7P8D4</accession>
<sequence length="383" mass="42699">MNQVAIRDQYYYHRGLLIHFTIQFVSPQTYKHVPSSTTLSPPPLCALPLRRLRCRALLRRLRRAPAPGYYSSTCPGAESTVRGVIRRAMARERRSAASVMRLQFHDCFVNGCDASLLLDDTPTMLGEKLSLSNINSLRSYDVIDEVKEEVERECPGVVSCADIIVMAARDAVVLSGGPYWDVKLGRVDSLTASQEDADRIMPSPRANATSLINLFAQFNLTVTDLVALSGSHSIGEGRCFSIVFRLYNQSGSGRPDPHMDSEFRGKLDTLCPKGGDGNVTGGLDATPVVFDNQYFKDLVRLRGFLNSDQTLYSDNEKTREPVECFSRDQEAFFAAFVEGMVRMGDLQSGRRGEIRRNCRVVNGQSMSVDFMDINGQGRRILEE</sequence>
<dbReference type="Gene3D" id="1.10.520.10">
    <property type="match status" value="1"/>
</dbReference>
<name>A0A6V7P8D4_ANACO</name>
<dbReference type="InterPro" id="IPR010255">
    <property type="entry name" value="Haem_peroxidase_sf"/>
</dbReference>
<evidence type="ECO:0000256" key="3">
    <source>
        <dbReference type="ARBA" id="ARBA00004613"/>
    </source>
</evidence>
<evidence type="ECO:0000256" key="23">
    <source>
        <dbReference type="RuleBase" id="RU362060"/>
    </source>
</evidence>
<dbReference type="EMBL" id="LR862146">
    <property type="protein sequence ID" value="CAD1826928.1"/>
    <property type="molecule type" value="Genomic_DNA"/>
</dbReference>
<gene>
    <name evidence="25" type="ORF">CB5_LOCUS10139</name>
</gene>
<feature type="binding site" evidence="20">
    <location>
        <position position="284"/>
    </location>
    <ligand>
        <name>Ca(2+)</name>
        <dbReference type="ChEBI" id="CHEBI:29108"/>
        <label>2</label>
    </ligand>
</feature>
<keyword evidence="17 23" id="KW-0376">Hydrogen peroxide</keyword>
<protein>
    <recommendedName>
        <fullName evidence="5 23">Peroxidase</fullName>
        <ecNumber evidence="5 23">1.11.1.7</ecNumber>
    </recommendedName>
</protein>
<comment type="catalytic activity">
    <reaction evidence="1 23">
        <text>2 a phenolic donor + H2O2 = 2 a phenolic radical donor + 2 H2O</text>
        <dbReference type="Rhea" id="RHEA:56136"/>
        <dbReference type="ChEBI" id="CHEBI:15377"/>
        <dbReference type="ChEBI" id="CHEBI:16240"/>
        <dbReference type="ChEBI" id="CHEBI:139520"/>
        <dbReference type="ChEBI" id="CHEBI:139521"/>
        <dbReference type="EC" id="1.11.1.7"/>
    </reaction>
</comment>
<comment type="cofactor">
    <cofactor evidence="20 23">
        <name>heme b</name>
        <dbReference type="ChEBI" id="CHEBI:60344"/>
    </cofactor>
    <text evidence="20 23">Binds 1 heme b (iron(II)-protoporphyrin IX) group per subunit.</text>
</comment>
<evidence type="ECO:0000256" key="22">
    <source>
        <dbReference type="PIRSR" id="PIRSR600823-5"/>
    </source>
</evidence>
<dbReference type="PROSITE" id="PS00436">
    <property type="entry name" value="PEROXIDASE_2"/>
    <property type="match status" value="1"/>
</dbReference>
<dbReference type="FunFam" id="1.10.420.10:FF:000001">
    <property type="entry name" value="Peroxidase"/>
    <property type="match status" value="1"/>
</dbReference>
<evidence type="ECO:0000256" key="7">
    <source>
        <dbReference type="ARBA" id="ARBA00022559"/>
    </source>
</evidence>
<dbReference type="InterPro" id="IPR000823">
    <property type="entry name" value="Peroxidase_pln"/>
</dbReference>
<evidence type="ECO:0000256" key="16">
    <source>
        <dbReference type="ARBA" id="ARBA00023283"/>
    </source>
</evidence>
<evidence type="ECO:0000256" key="18">
    <source>
        <dbReference type="PIRSR" id="PIRSR600823-1"/>
    </source>
</evidence>
<dbReference type="CDD" id="cd00693">
    <property type="entry name" value="secretory_peroxidase"/>
    <property type="match status" value="1"/>
</dbReference>
<feature type="disulfide bond" evidence="22">
    <location>
        <begin position="160"/>
        <end position="358"/>
    </location>
</feature>
<comment type="cofactor">
    <cofactor evidence="20 23">
        <name>Ca(2+)</name>
        <dbReference type="ChEBI" id="CHEBI:29108"/>
    </cofactor>
    <text evidence="20 23">Binds 2 calcium ions per subunit.</text>
</comment>
<dbReference type="PRINTS" id="PR00461">
    <property type="entry name" value="PLPEROXIDASE"/>
</dbReference>
<dbReference type="FunFam" id="1.10.520.10:FF:000006">
    <property type="entry name" value="Peroxidase"/>
    <property type="match status" value="1"/>
</dbReference>
<evidence type="ECO:0000256" key="19">
    <source>
        <dbReference type="PIRSR" id="PIRSR600823-2"/>
    </source>
</evidence>
<dbReference type="GO" id="GO:0006979">
    <property type="term" value="P:response to oxidative stress"/>
    <property type="evidence" value="ECO:0007669"/>
    <property type="project" value="UniProtKB-UniRule"/>
</dbReference>
<dbReference type="GO" id="GO:0005576">
    <property type="term" value="C:extracellular region"/>
    <property type="evidence" value="ECO:0007669"/>
    <property type="project" value="UniProtKB-SubCell"/>
</dbReference>
<comment type="similarity">
    <text evidence="4">Belongs to the peroxidase family. Ascorbate peroxidase subfamily.</text>
</comment>
<evidence type="ECO:0000256" key="14">
    <source>
        <dbReference type="ARBA" id="ARBA00023157"/>
    </source>
</evidence>
<dbReference type="InterPro" id="IPR019794">
    <property type="entry name" value="Peroxidases_AS"/>
</dbReference>
<feature type="disulfide bond" evidence="22">
    <location>
        <begin position="74"/>
        <end position="154"/>
    </location>
</feature>
<evidence type="ECO:0000313" key="25">
    <source>
        <dbReference type="EMBL" id="CAD1826928.1"/>
    </source>
</evidence>
<evidence type="ECO:0000256" key="17">
    <source>
        <dbReference type="ARBA" id="ARBA00023324"/>
    </source>
</evidence>
<feature type="binding site" evidence="20">
    <location>
        <position position="106"/>
    </location>
    <ligand>
        <name>Ca(2+)</name>
        <dbReference type="ChEBI" id="CHEBI:29108"/>
        <label>1</label>
    </ligand>
</feature>
<evidence type="ECO:0000256" key="15">
    <source>
        <dbReference type="ARBA" id="ARBA00023180"/>
    </source>
</evidence>
<dbReference type="PANTHER" id="PTHR31388">
    <property type="entry name" value="PEROXIDASE 72-RELATED"/>
    <property type="match status" value="1"/>
</dbReference>
<feature type="active site" description="Proton acceptor" evidence="18">
    <location>
        <position position="105"/>
    </location>
</feature>
<keyword evidence="14 22" id="KW-1015">Disulfide bond</keyword>
<feature type="binding site" evidence="20">
    <location>
        <position position="286"/>
    </location>
    <ligand>
        <name>Ca(2+)</name>
        <dbReference type="ChEBI" id="CHEBI:29108"/>
        <label>2</label>
    </ligand>
</feature>
<dbReference type="PRINTS" id="PR00458">
    <property type="entry name" value="PEROXIDASE"/>
</dbReference>
<dbReference type="GO" id="GO:0042744">
    <property type="term" value="P:hydrogen peroxide catabolic process"/>
    <property type="evidence" value="ECO:0007669"/>
    <property type="project" value="UniProtKB-KW"/>
</dbReference>
<dbReference type="InterPro" id="IPR019793">
    <property type="entry name" value="Peroxidases_heam-ligand_BS"/>
</dbReference>
<evidence type="ECO:0000256" key="1">
    <source>
        <dbReference type="ARBA" id="ARBA00000189"/>
    </source>
</evidence>
<dbReference type="InterPro" id="IPR002016">
    <property type="entry name" value="Haem_peroxidase"/>
</dbReference>
<feature type="disulfide bond" evidence="22">
    <location>
        <begin position="107"/>
        <end position="112"/>
    </location>
</feature>
<keyword evidence="8 23" id="KW-0349">Heme</keyword>
<dbReference type="PROSITE" id="PS00435">
    <property type="entry name" value="PEROXIDASE_1"/>
    <property type="match status" value="1"/>
</dbReference>
<dbReference type="PANTHER" id="PTHR31388:SF2">
    <property type="entry name" value="PEROXIDASE 17"/>
    <property type="match status" value="1"/>
</dbReference>
<comment type="subcellular location">
    <subcellularLocation>
        <location evidence="3 23">Secreted</location>
    </subcellularLocation>
</comment>
<dbReference type="GO" id="GO:0046872">
    <property type="term" value="F:metal ion binding"/>
    <property type="evidence" value="ECO:0007669"/>
    <property type="project" value="UniProtKB-UniRule"/>
</dbReference>
<evidence type="ECO:0000256" key="13">
    <source>
        <dbReference type="ARBA" id="ARBA00023004"/>
    </source>
</evidence>
<dbReference type="InterPro" id="IPR033905">
    <property type="entry name" value="Secretory_peroxidase"/>
</dbReference>
<proteinExistence type="inferred from homology"/>
<feature type="binding site" evidence="20">
    <location>
        <position position="109"/>
    </location>
    <ligand>
        <name>Ca(2+)</name>
        <dbReference type="ChEBI" id="CHEBI:29108"/>
        <label>1</label>
    </ligand>
</feature>
<keyword evidence="11 20" id="KW-0106">Calcium</keyword>
<comment type="function">
    <text evidence="2">Removal of H(2)O(2), oxidation of toxic reductants, biosynthesis and degradation of lignin, suberization, auxin catabolism, response to environmental stresses such as wounding, pathogen attack and oxidative stress. These functions might be dependent on each isozyme/isoform in each plant tissue.</text>
</comment>
<reference evidence="25" key="1">
    <citation type="submission" date="2020-07" db="EMBL/GenBank/DDBJ databases">
        <authorList>
            <person name="Lin J."/>
        </authorList>
    </citation>
    <scope>NUCLEOTIDE SEQUENCE</scope>
</reference>
<feature type="binding site" evidence="20">
    <location>
        <position position="115"/>
    </location>
    <ligand>
        <name>Ca(2+)</name>
        <dbReference type="ChEBI" id="CHEBI:29108"/>
        <label>1</label>
    </ligand>
</feature>
<feature type="binding site" evidence="19">
    <location>
        <position position="202"/>
    </location>
    <ligand>
        <name>substrate</name>
    </ligand>
</feature>